<dbReference type="AlphaFoldDB" id="F4GZN0"/>
<dbReference type="EMBL" id="CP002666">
    <property type="protein sequence ID" value="AEE46074.1"/>
    <property type="molecule type" value="Genomic_DNA"/>
</dbReference>
<dbReference type="KEGG" id="cfi:Celf_1944"/>
<dbReference type="RefSeq" id="WP_013771100.1">
    <property type="nucleotide sequence ID" value="NC_015514.1"/>
</dbReference>
<accession>F4GZN0</accession>
<evidence type="ECO:0000313" key="2">
    <source>
        <dbReference type="EMBL" id="AEE46074.1"/>
    </source>
</evidence>
<evidence type="ECO:0000313" key="3">
    <source>
        <dbReference type="Proteomes" id="UP000008460"/>
    </source>
</evidence>
<gene>
    <name evidence="2" type="ordered locus">Celf_1944</name>
</gene>
<feature type="region of interest" description="Disordered" evidence="1">
    <location>
        <begin position="1"/>
        <end position="46"/>
    </location>
</feature>
<protein>
    <submittedName>
        <fullName evidence="2">Uncharacterized protein</fullName>
    </submittedName>
</protein>
<feature type="compositionally biased region" description="Basic and acidic residues" evidence="1">
    <location>
        <begin position="1"/>
        <end position="27"/>
    </location>
</feature>
<reference evidence="2 3" key="1">
    <citation type="submission" date="2011-04" db="EMBL/GenBank/DDBJ databases">
        <title>Complete sequence of Cellulomonas fimi ATCC 484.</title>
        <authorList>
            <consortium name="US DOE Joint Genome Institute"/>
            <person name="Lucas S."/>
            <person name="Han J."/>
            <person name="Lapidus A."/>
            <person name="Cheng J.-F."/>
            <person name="Goodwin L."/>
            <person name="Pitluck S."/>
            <person name="Peters L."/>
            <person name="Chertkov O."/>
            <person name="Detter J.C."/>
            <person name="Han C."/>
            <person name="Tapia R."/>
            <person name="Land M."/>
            <person name="Hauser L."/>
            <person name="Kyrpides N."/>
            <person name="Ivanova N."/>
            <person name="Ovchinnikova G."/>
            <person name="Pagani I."/>
            <person name="Mead D."/>
            <person name="Brumm P."/>
            <person name="Woyke T."/>
        </authorList>
    </citation>
    <scope>NUCLEOTIDE SEQUENCE [LARGE SCALE GENOMIC DNA]</scope>
    <source>
        <strain evidence="3">ATCC 484 / DSM 20113 / JCM 1341 / NBRC 15513 / NCIMB 8980 / NCTC 7547</strain>
    </source>
</reference>
<organism evidence="2 3">
    <name type="scientific">Cellulomonas fimi (strain ATCC 484 / DSM 20113 / JCM 1341 / CCUG 24087 / LMG 16345 / NBRC 15513 / NCIMB 8980 / NCTC 7547 / NRS-133)</name>
    <dbReference type="NCBI Taxonomy" id="590998"/>
    <lineage>
        <taxon>Bacteria</taxon>
        <taxon>Bacillati</taxon>
        <taxon>Actinomycetota</taxon>
        <taxon>Actinomycetes</taxon>
        <taxon>Micrococcales</taxon>
        <taxon>Cellulomonadaceae</taxon>
        <taxon>Cellulomonas</taxon>
    </lineage>
</organism>
<dbReference type="HOGENOM" id="CLU_1674765_0_0_11"/>
<proteinExistence type="predicted"/>
<evidence type="ECO:0000256" key="1">
    <source>
        <dbReference type="SAM" id="MobiDB-lite"/>
    </source>
</evidence>
<name>F4GZN0_CELFA</name>
<sequence length="189" mass="19690">MTNDPHDDDLHDDDLHWDDTLDDDARADGATGALPAPDDGSPAEHDDAWEVPSALDAVPAPGRPVRGHGDALMLLLRLVGPDRAGPPALWFVVLDAHDRTVPVVLPLADVPLTASPGVAAHVMHVLASVLERDAPGGSVLVGLVRAAGGDRGTFETSWAPALRAAADDHGVRLHAVAAIGGSRARVIEW</sequence>
<dbReference type="Proteomes" id="UP000008460">
    <property type="component" value="Chromosome"/>
</dbReference>
<keyword evidence="3" id="KW-1185">Reference proteome</keyword>